<accession>X0YGG8</accession>
<organism evidence="1">
    <name type="scientific">marine sediment metagenome</name>
    <dbReference type="NCBI Taxonomy" id="412755"/>
    <lineage>
        <taxon>unclassified sequences</taxon>
        <taxon>metagenomes</taxon>
        <taxon>ecological metagenomes</taxon>
    </lineage>
</organism>
<feature type="non-terminal residue" evidence="1">
    <location>
        <position position="44"/>
    </location>
</feature>
<dbReference type="EMBL" id="BARS01058355">
    <property type="protein sequence ID" value="GAG47728.1"/>
    <property type="molecule type" value="Genomic_DNA"/>
</dbReference>
<gene>
    <name evidence="1" type="ORF">S01H1_85142</name>
</gene>
<reference evidence="1" key="1">
    <citation type="journal article" date="2014" name="Front. Microbiol.">
        <title>High frequency of phylogenetically diverse reductive dehalogenase-homologous genes in deep subseafloor sedimentary metagenomes.</title>
        <authorList>
            <person name="Kawai M."/>
            <person name="Futagami T."/>
            <person name="Toyoda A."/>
            <person name="Takaki Y."/>
            <person name="Nishi S."/>
            <person name="Hori S."/>
            <person name="Arai W."/>
            <person name="Tsubouchi T."/>
            <person name="Morono Y."/>
            <person name="Uchiyama I."/>
            <person name="Ito T."/>
            <person name="Fujiyama A."/>
            <person name="Inagaki F."/>
            <person name="Takami H."/>
        </authorList>
    </citation>
    <scope>NUCLEOTIDE SEQUENCE</scope>
    <source>
        <strain evidence="1">Expedition CK06-06</strain>
    </source>
</reference>
<name>X0YGG8_9ZZZZ</name>
<proteinExistence type="predicted"/>
<comment type="caution">
    <text evidence="1">The sequence shown here is derived from an EMBL/GenBank/DDBJ whole genome shotgun (WGS) entry which is preliminary data.</text>
</comment>
<dbReference type="AlphaFoldDB" id="X0YGG8"/>
<evidence type="ECO:0000313" key="1">
    <source>
        <dbReference type="EMBL" id="GAG47728.1"/>
    </source>
</evidence>
<sequence length="44" mass="5441">MGNQEYFRDDRLEEFRAVNNPCDCITFEEVRQTYFTLRTNLEYL</sequence>
<protein>
    <submittedName>
        <fullName evidence="1">Uncharacterized protein</fullName>
    </submittedName>
</protein>